<dbReference type="Proteomes" id="UP000177279">
    <property type="component" value="Unassembled WGS sequence"/>
</dbReference>
<organism evidence="1 2">
    <name type="scientific">Candidatus Zambryskibacteria bacterium RIFCSPHIGHO2_02_FULL_43_37</name>
    <dbReference type="NCBI Taxonomy" id="1802749"/>
    <lineage>
        <taxon>Bacteria</taxon>
        <taxon>Candidatus Zambryskiibacteriota</taxon>
    </lineage>
</organism>
<dbReference type="PANTHER" id="PTHR15394:SF3">
    <property type="entry name" value="SERINE HYDROLASE RBBP9"/>
    <property type="match status" value="1"/>
</dbReference>
<evidence type="ECO:0008006" key="3">
    <source>
        <dbReference type="Google" id="ProtNLM"/>
    </source>
</evidence>
<dbReference type="SUPFAM" id="SSF53474">
    <property type="entry name" value="alpha/beta-Hydrolases"/>
    <property type="match status" value="1"/>
</dbReference>
<dbReference type="InterPro" id="IPR029058">
    <property type="entry name" value="AB_hydrolase_fold"/>
</dbReference>
<dbReference type="Pfam" id="PF06821">
    <property type="entry name" value="Ser_hydrolase"/>
    <property type="match status" value="1"/>
</dbReference>
<proteinExistence type="predicted"/>
<sequence length="198" mass="21843">MKKVYIIHGWGGSPEEPMLKWLADELKKGGFEVVAPAMPNTDEPKIETWVPFLENVVGIPDENTFFVGHSIGCQAILRFLETLPTETRVGGVVYVAGWLTLKGLDDYDEEDKQAALPWLETPIDLGKVRNVSPKSVAIFTKDDPFVDVGNAKFYEEKLGSKIIILETGGHLNDESNTKQLPSALEAIKEISNCTTPGQ</sequence>
<dbReference type="InterPro" id="IPR010662">
    <property type="entry name" value="RBBP9/YdeN"/>
</dbReference>
<dbReference type="Gene3D" id="3.40.50.1820">
    <property type="entry name" value="alpha/beta hydrolase"/>
    <property type="match status" value="1"/>
</dbReference>
<dbReference type="GO" id="GO:0016787">
    <property type="term" value="F:hydrolase activity"/>
    <property type="evidence" value="ECO:0007669"/>
    <property type="project" value="InterPro"/>
</dbReference>
<dbReference type="PANTHER" id="PTHR15394">
    <property type="entry name" value="SERINE HYDROLASE RBBP9"/>
    <property type="match status" value="1"/>
</dbReference>
<dbReference type="EMBL" id="MHVS01000004">
    <property type="protein sequence ID" value="OHA96726.1"/>
    <property type="molecule type" value="Genomic_DNA"/>
</dbReference>
<name>A0A1G2THF0_9BACT</name>
<evidence type="ECO:0000313" key="1">
    <source>
        <dbReference type="EMBL" id="OHA96726.1"/>
    </source>
</evidence>
<dbReference type="AlphaFoldDB" id="A0A1G2THF0"/>
<accession>A0A1G2THF0</accession>
<evidence type="ECO:0000313" key="2">
    <source>
        <dbReference type="Proteomes" id="UP000177279"/>
    </source>
</evidence>
<gene>
    <name evidence="1" type="ORF">A3D49_02690</name>
</gene>
<comment type="caution">
    <text evidence="1">The sequence shown here is derived from an EMBL/GenBank/DDBJ whole genome shotgun (WGS) entry which is preliminary data.</text>
</comment>
<protein>
    <recommendedName>
        <fullName evidence="3">Serine hydrolase family protein</fullName>
    </recommendedName>
</protein>
<reference evidence="1 2" key="1">
    <citation type="journal article" date="2016" name="Nat. Commun.">
        <title>Thousands of microbial genomes shed light on interconnected biogeochemical processes in an aquifer system.</title>
        <authorList>
            <person name="Anantharaman K."/>
            <person name="Brown C.T."/>
            <person name="Hug L.A."/>
            <person name="Sharon I."/>
            <person name="Castelle C.J."/>
            <person name="Probst A.J."/>
            <person name="Thomas B.C."/>
            <person name="Singh A."/>
            <person name="Wilkins M.J."/>
            <person name="Karaoz U."/>
            <person name="Brodie E.L."/>
            <person name="Williams K.H."/>
            <person name="Hubbard S.S."/>
            <person name="Banfield J.F."/>
        </authorList>
    </citation>
    <scope>NUCLEOTIDE SEQUENCE [LARGE SCALE GENOMIC DNA]</scope>
</reference>